<gene>
    <name evidence="2" type="ORF">PHMEG_0001991</name>
</gene>
<dbReference type="Proteomes" id="UP000198211">
    <property type="component" value="Unassembled WGS sequence"/>
</dbReference>
<feature type="compositionally biased region" description="Basic and acidic residues" evidence="1">
    <location>
        <begin position="441"/>
        <end position="454"/>
    </location>
</feature>
<dbReference type="SUPFAM" id="SSF82185">
    <property type="entry name" value="Histone H3 K4-specific methyltransferase SET7/9 N-terminal domain"/>
    <property type="match status" value="1"/>
</dbReference>
<dbReference type="OrthoDB" id="127541at2759"/>
<feature type="region of interest" description="Disordered" evidence="1">
    <location>
        <begin position="1"/>
        <end position="63"/>
    </location>
</feature>
<sequence>MADLDDGAPLQAPGEFTSDALPADQSLSTATLKLEPGDSSTGTDESRTRSAEPSCDRLAASEPTAEELERAALCLEIARVREALEEADCEVEEADAGDDVASTLLGNEHSDTIAYRVIDFHGGTYRGQVQVVNDDWQPHGLGVLTTATGCVCSGQWLNGTQVNHGTRYSPTLRYEGDMSVANCHGVGLYTFGALFIGCWNTAADGWFHGLRCIHPSPSETECIFQLSRNTRSQPQPQRGLMVADEKIQFWHRYALIRALRRWSRLCCEFSITQARTSRLLAFQTQAQARQAEQRANNEHVERQKAAKSNDVAEVLALLAKSRESQEQRHQRQQLYVQRLANAIKQRDLAQVCVTKQESALKTLELELQEIAAQVTEARQAQEDCAQRARELQLLQRQIENLSVNLNAARFDQKRQMKSPQEHDPELRVPQHSAPPTPVTKTPREQQDTEDDNQHVARGRKFVCDVPGCSCGIPRDVFVRVAAAFNDD</sequence>
<feature type="region of interest" description="Disordered" evidence="1">
    <location>
        <begin position="409"/>
        <end position="457"/>
    </location>
</feature>
<keyword evidence="3" id="KW-1185">Reference proteome</keyword>
<evidence type="ECO:0000313" key="3">
    <source>
        <dbReference type="Proteomes" id="UP000198211"/>
    </source>
</evidence>
<feature type="compositionally biased region" description="Basic and acidic residues" evidence="1">
    <location>
        <begin position="410"/>
        <end position="428"/>
    </location>
</feature>
<proteinExistence type="predicted"/>
<comment type="caution">
    <text evidence="2">The sequence shown here is derived from an EMBL/GenBank/DDBJ whole genome shotgun (WGS) entry which is preliminary data.</text>
</comment>
<evidence type="ECO:0000256" key="1">
    <source>
        <dbReference type="SAM" id="MobiDB-lite"/>
    </source>
</evidence>
<accession>A0A225WZP7</accession>
<name>A0A225WZP7_9STRA</name>
<organism evidence="2 3">
    <name type="scientific">Phytophthora megakarya</name>
    <dbReference type="NCBI Taxonomy" id="4795"/>
    <lineage>
        <taxon>Eukaryota</taxon>
        <taxon>Sar</taxon>
        <taxon>Stramenopiles</taxon>
        <taxon>Oomycota</taxon>
        <taxon>Peronosporomycetes</taxon>
        <taxon>Peronosporales</taxon>
        <taxon>Peronosporaceae</taxon>
        <taxon>Phytophthora</taxon>
    </lineage>
</organism>
<dbReference type="AlphaFoldDB" id="A0A225WZP7"/>
<reference evidence="3" key="1">
    <citation type="submission" date="2017-03" db="EMBL/GenBank/DDBJ databases">
        <title>Phytopthora megakarya and P. palmivora, two closely related causual agents of cacao black pod achieved similar genome size and gene model numbers by different mechanisms.</title>
        <authorList>
            <person name="Ali S."/>
            <person name="Shao J."/>
            <person name="Larry D.J."/>
            <person name="Kronmiller B."/>
            <person name="Shen D."/>
            <person name="Strem M.D."/>
            <person name="Melnick R.L."/>
            <person name="Guiltinan M.J."/>
            <person name="Tyler B.M."/>
            <person name="Meinhardt L.W."/>
            <person name="Bailey B.A."/>
        </authorList>
    </citation>
    <scope>NUCLEOTIDE SEQUENCE [LARGE SCALE GENOMIC DNA]</scope>
    <source>
        <strain evidence="3">zdho120</strain>
    </source>
</reference>
<protein>
    <submittedName>
        <fullName evidence="2">Uncharacterized protein</fullName>
    </submittedName>
</protein>
<evidence type="ECO:0000313" key="2">
    <source>
        <dbReference type="EMBL" id="OWZ23156.1"/>
    </source>
</evidence>
<dbReference type="EMBL" id="NBNE01000081">
    <property type="protein sequence ID" value="OWZ23156.1"/>
    <property type="molecule type" value="Genomic_DNA"/>
</dbReference>